<gene>
    <name evidence="2" type="ORF">GCM10017772_19460</name>
</gene>
<dbReference type="Gene3D" id="2.40.33.20">
    <property type="entry name" value="PK beta-barrel domain-like"/>
    <property type="match status" value="1"/>
</dbReference>
<dbReference type="RefSeq" id="WP_189669037.1">
    <property type="nucleotide sequence ID" value="NZ_BNAS01000002.1"/>
</dbReference>
<keyword evidence="3" id="KW-1185">Reference proteome</keyword>
<reference evidence="2" key="1">
    <citation type="journal article" date="2014" name="Int. J. Syst. Evol. Microbiol.">
        <title>Complete genome sequence of Corynebacterium casei LMG S-19264T (=DSM 44701T), isolated from a smear-ripened cheese.</title>
        <authorList>
            <consortium name="US DOE Joint Genome Institute (JGI-PGF)"/>
            <person name="Walter F."/>
            <person name="Albersmeier A."/>
            <person name="Kalinowski J."/>
            <person name="Ruckert C."/>
        </authorList>
    </citation>
    <scope>NUCLEOTIDE SEQUENCE</scope>
    <source>
        <strain evidence="2">CGMCC 4.7398</strain>
    </source>
</reference>
<dbReference type="InterPro" id="IPR005302">
    <property type="entry name" value="MoCF_Sase_C"/>
</dbReference>
<dbReference type="PANTHER" id="PTHR30212:SF2">
    <property type="entry name" value="PROTEIN YIIM"/>
    <property type="match status" value="1"/>
</dbReference>
<dbReference type="GO" id="GO:0003824">
    <property type="term" value="F:catalytic activity"/>
    <property type="evidence" value="ECO:0007669"/>
    <property type="project" value="InterPro"/>
</dbReference>
<reference evidence="2" key="2">
    <citation type="submission" date="2020-09" db="EMBL/GenBank/DDBJ databases">
        <authorList>
            <person name="Sun Q."/>
            <person name="Zhou Y."/>
        </authorList>
    </citation>
    <scope>NUCLEOTIDE SEQUENCE</scope>
    <source>
        <strain evidence="2">CGMCC 4.7398</strain>
    </source>
</reference>
<dbReference type="InterPro" id="IPR052353">
    <property type="entry name" value="Benzoxazolinone_Detox_Enz"/>
</dbReference>
<protein>
    <submittedName>
        <fullName evidence="2">MOSC domain-containing protein</fullName>
    </submittedName>
</protein>
<dbReference type="PROSITE" id="PS51340">
    <property type="entry name" value="MOSC"/>
    <property type="match status" value="1"/>
</dbReference>
<dbReference type="PANTHER" id="PTHR30212">
    <property type="entry name" value="PROTEIN YIIM"/>
    <property type="match status" value="1"/>
</dbReference>
<feature type="domain" description="MOSC" evidence="1">
    <location>
        <begin position="28"/>
        <end position="162"/>
    </location>
</feature>
<dbReference type="Proteomes" id="UP000627369">
    <property type="component" value="Unassembled WGS sequence"/>
</dbReference>
<dbReference type="InterPro" id="IPR011037">
    <property type="entry name" value="Pyrv_Knase-like_insert_dom_sf"/>
</dbReference>
<dbReference type="GO" id="GO:0030151">
    <property type="term" value="F:molybdenum ion binding"/>
    <property type="evidence" value="ECO:0007669"/>
    <property type="project" value="InterPro"/>
</dbReference>
<evidence type="ECO:0000313" key="3">
    <source>
        <dbReference type="Proteomes" id="UP000627369"/>
    </source>
</evidence>
<dbReference type="AlphaFoldDB" id="A0A919FTN7"/>
<comment type="caution">
    <text evidence="2">The sequence shown here is derived from an EMBL/GenBank/DDBJ whole genome shotgun (WGS) entry which is preliminary data.</text>
</comment>
<dbReference type="SUPFAM" id="SSF50800">
    <property type="entry name" value="PK beta-barrel domain-like"/>
    <property type="match status" value="1"/>
</dbReference>
<evidence type="ECO:0000313" key="2">
    <source>
        <dbReference type="EMBL" id="GHH71280.1"/>
    </source>
</evidence>
<organism evidence="2 3">
    <name type="scientific">Promicromonospora soli</name>
    <dbReference type="NCBI Taxonomy" id="2035533"/>
    <lineage>
        <taxon>Bacteria</taxon>
        <taxon>Bacillati</taxon>
        <taxon>Actinomycetota</taxon>
        <taxon>Actinomycetes</taxon>
        <taxon>Micrococcales</taxon>
        <taxon>Promicromonosporaceae</taxon>
        <taxon>Promicromonospora</taxon>
    </lineage>
</organism>
<evidence type="ECO:0000259" key="1">
    <source>
        <dbReference type="PROSITE" id="PS51340"/>
    </source>
</evidence>
<proteinExistence type="predicted"/>
<name>A0A919FTN7_9MICO</name>
<accession>A0A919FTN7</accession>
<dbReference type="EMBL" id="BNAS01000002">
    <property type="protein sequence ID" value="GHH71280.1"/>
    <property type="molecule type" value="Genomic_DNA"/>
</dbReference>
<dbReference type="GO" id="GO:0030170">
    <property type="term" value="F:pyridoxal phosphate binding"/>
    <property type="evidence" value="ECO:0007669"/>
    <property type="project" value="InterPro"/>
</dbReference>
<sequence length="258" mass="27931">MAELLAVCRVYVLHPDAGTVGVTAIDKRPVEGRIKVRPLGLYADVQADRANHGGRDQAVYAYAQEDADFWSAELGREITPGLFGENLRTRGLDVNHAVIGERWRVGSALLEVTQPRVPCQTFGRRLGEQRWVRRFTQANRTGAYLRVIENGEIGAGDAVDVVHTPVHGVTVSDWFAGRYGVARGEGPTAGLRPERAGDLAPVVGDAATLVPDEKGAPDPDTLEALAQRLLNAHAMGEIRLSVDMLRRSEQAAGRAVVD</sequence>
<dbReference type="Pfam" id="PF03473">
    <property type="entry name" value="MOSC"/>
    <property type="match status" value="1"/>
</dbReference>